<dbReference type="EMBL" id="LAZR01002423">
    <property type="protein sequence ID" value="KKN30238.1"/>
    <property type="molecule type" value="Genomic_DNA"/>
</dbReference>
<sequence length="96" mass="11204">MIWSFFKCLWGFLRESFQMSREMDNAPDIKVGYRFTASDGIEYMINQVTHYEDSILVLFEPVEPNSTGFIGIGGVEYPVKLDEALALDEWRLERNE</sequence>
<comment type="caution">
    <text evidence="1">The sequence shown here is derived from an EMBL/GenBank/DDBJ whole genome shotgun (WGS) entry which is preliminary data.</text>
</comment>
<evidence type="ECO:0000313" key="1">
    <source>
        <dbReference type="EMBL" id="KKN30238.1"/>
    </source>
</evidence>
<dbReference type="AlphaFoldDB" id="A0A0F9SLT0"/>
<accession>A0A0F9SLT0</accession>
<organism evidence="1">
    <name type="scientific">marine sediment metagenome</name>
    <dbReference type="NCBI Taxonomy" id="412755"/>
    <lineage>
        <taxon>unclassified sequences</taxon>
        <taxon>metagenomes</taxon>
        <taxon>ecological metagenomes</taxon>
    </lineage>
</organism>
<name>A0A0F9SLT0_9ZZZZ</name>
<reference evidence="1" key="1">
    <citation type="journal article" date="2015" name="Nature">
        <title>Complex archaea that bridge the gap between prokaryotes and eukaryotes.</title>
        <authorList>
            <person name="Spang A."/>
            <person name="Saw J.H."/>
            <person name="Jorgensen S.L."/>
            <person name="Zaremba-Niedzwiedzka K."/>
            <person name="Martijn J."/>
            <person name="Lind A.E."/>
            <person name="van Eijk R."/>
            <person name="Schleper C."/>
            <person name="Guy L."/>
            <person name="Ettema T.J."/>
        </authorList>
    </citation>
    <scope>NUCLEOTIDE SEQUENCE</scope>
</reference>
<protein>
    <submittedName>
        <fullName evidence="1">Uncharacterized protein</fullName>
    </submittedName>
</protein>
<proteinExistence type="predicted"/>
<gene>
    <name evidence="1" type="ORF">LCGC14_0835880</name>
</gene>